<protein>
    <recommendedName>
        <fullName evidence="2">SGNH hydrolase-type esterase domain-containing protein</fullName>
    </recommendedName>
</protein>
<feature type="active site" evidence="1">
    <location>
        <position position="238"/>
    </location>
</feature>
<dbReference type="InParanoid" id="C8X8C1"/>
<dbReference type="Proteomes" id="UP000002218">
    <property type="component" value="Chromosome"/>
</dbReference>
<name>C8X8C1_NAKMY</name>
<dbReference type="PANTHER" id="PTHR37981:SF1">
    <property type="entry name" value="SGNH HYDROLASE-TYPE ESTERASE DOMAIN-CONTAINING PROTEIN"/>
    <property type="match status" value="1"/>
</dbReference>
<dbReference type="eggNOG" id="COG2755">
    <property type="taxonomic scope" value="Bacteria"/>
</dbReference>
<dbReference type="CDD" id="cd01823">
    <property type="entry name" value="SEST_like"/>
    <property type="match status" value="1"/>
</dbReference>
<dbReference type="HOGENOM" id="CLU_038449_1_1_11"/>
<dbReference type="AlphaFoldDB" id="C8X8C1"/>
<dbReference type="KEGG" id="nml:Namu_0683"/>
<dbReference type="Pfam" id="PF13472">
    <property type="entry name" value="Lipase_GDSL_2"/>
    <property type="match status" value="1"/>
</dbReference>
<reference evidence="4" key="1">
    <citation type="submission" date="2009-09" db="EMBL/GenBank/DDBJ databases">
        <title>The complete genome of Nakamurella multipartita DSM 44233.</title>
        <authorList>
            <consortium name="US DOE Joint Genome Institute (JGI-PGF)"/>
            <person name="Lucas S."/>
            <person name="Copeland A."/>
            <person name="Lapidus A."/>
            <person name="Glavina del Rio T."/>
            <person name="Dalin E."/>
            <person name="Tice H."/>
            <person name="Bruce D."/>
            <person name="Goodwin L."/>
            <person name="Pitluck S."/>
            <person name="Kyrpides N."/>
            <person name="Mavromatis K."/>
            <person name="Ivanova N."/>
            <person name="Ovchinnikova G."/>
            <person name="Sims D."/>
            <person name="Meincke L."/>
            <person name="Brettin T."/>
            <person name="Detter J.C."/>
            <person name="Han C."/>
            <person name="Larimer F."/>
            <person name="Land M."/>
            <person name="Hauser L."/>
            <person name="Markowitz V."/>
            <person name="Cheng J.-F."/>
            <person name="Hugenholtz P."/>
            <person name="Woyke T."/>
            <person name="Wu D."/>
            <person name="Klenk H.-P."/>
            <person name="Eisen J.A."/>
        </authorList>
    </citation>
    <scope>NUCLEOTIDE SEQUENCE [LARGE SCALE GENOMIC DNA]</scope>
    <source>
        <strain evidence="4">ATCC 700099 / DSM 44233 / CIP 104796 / JCM 9543 / NBRC 105858 / Y-104</strain>
    </source>
</reference>
<dbReference type="InterPro" id="IPR013830">
    <property type="entry name" value="SGNH_hydro"/>
</dbReference>
<dbReference type="GO" id="GO:0016788">
    <property type="term" value="F:hydrolase activity, acting on ester bonds"/>
    <property type="evidence" value="ECO:0007669"/>
    <property type="project" value="InterPro"/>
</dbReference>
<keyword evidence="4" id="KW-1185">Reference proteome</keyword>
<evidence type="ECO:0000256" key="1">
    <source>
        <dbReference type="PIRSR" id="PIRSR637460-1"/>
    </source>
</evidence>
<dbReference type="InterPro" id="IPR036514">
    <property type="entry name" value="SGNH_hydro_sf"/>
</dbReference>
<dbReference type="GO" id="GO:0006629">
    <property type="term" value="P:lipid metabolic process"/>
    <property type="evidence" value="ECO:0007669"/>
    <property type="project" value="TreeGrafter"/>
</dbReference>
<feature type="active site" description="Nucleophile" evidence="1">
    <location>
        <position position="9"/>
    </location>
</feature>
<evidence type="ECO:0000259" key="2">
    <source>
        <dbReference type="Pfam" id="PF13472"/>
    </source>
</evidence>
<accession>C8X8C1</accession>
<evidence type="ECO:0000313" key="3">
    <source>
        <dbReference type="EMBL" id="ACV77097.1"/>
    </source>
</evidence>
<sequence>MLIAALGSSFAAGPTLEPVAERAAMRSAVNYPHRLARALGADLVDLSVSGATTATILDDAQTIAPTVQFPPQIDGLPADADLVTITAGGNDLRYIGSLLATAWRRHDPTAPMATLLGPQYPRIPPATEDAVGAVAHGLARIVDAARARAPRARVVLVDYLTVLDPGSRSAVVDFADDELAAFRALQDGLERAYRSAAARSSAELLAVSELSRGHGLGSAQPWIGDFVPDARRTAGSFHPTAAGMAAVADLLDMSLR</sequence>
<dbReference type="PANTHER" id="PTHR37981">
    <property type="entry name" value="LIPASE 2"/>
    <property type="match status" value="1"/>
</dbReference>
<gene>
    <name evidence="3" type="ordered locus">Namu_0683</name>
</gene>
<dbReference type="InterPro" id="IPR037460">
    <property type="entry name" value="SEST-like"/>
</dbReference>
<evidence type="ECO:0000313" key="4">
    <source>
        <dbReference type="Proteomes" id="UP000002218"/>
    </source>
</evidence>
<reference evidence="3 4" key="2">
    <citation type="journal article" date="2010" name="Stand. Genomic Sci.">
        <title>Complete genome sequence of Nakamurella multipartita type strain (Y-104).</title>
        <authorList>
            <person name="Tice H."/>
            <person name="Mayilraj S."/>
            <person name="Sims D."/>
            <person name="Lapidus A."/>
            <person name="Nolan M."/>
            <person name="Lucas S."/>
            <person name="Glavina Del Rio T."/>
            <person name="Copeland A."/>
            <person name="Cheng J.F."/>
            <person name="Meincke L."/>
            <person name="Bruce D."/>
            <person name="Goodwin L."/>
            <person name="Pitluck S."/>
            <person name="Ivanova N."/>
            <person name="Mavromatis K."/>
            <person name="Ovchinnikova G."/>
            <person name="Pati A."/>
            <person name="Chen A."/>
            <person name="Palaniappan K."/>
            <person name="Land M."/>
            <person name="Hauser L."/>
            <person name="Chang Y.J."/>
            <person name="Jeffries C.D."/>
            <person name="Detter J.C."/>
            <person name="Brettin T."/>
            <person name="Rohde M."/>
            <person name="Goker M."/>
            <person name="Bristow J."/>
            <person name="Eisen J.A."/>
            <person name="Markowitz V."/>
            <person name="Hugenholtz P."/>
            <person name="Kyrpides N.C."/>
            <person name="Klenk H.P."/>
            <person name="Chen F."/>
        </authorList>
    </citation>
    <scope>NUCLEOTIDE SEQUENCE [LARGE SCALE GENOMIC DNA]</scope>
    <source>
        <strain evidence="4">ATCC 700099 / DSM 44233 / CIP 104796 / JCM 9543 / NBRC 105858 / Y-104</strain>
    </source>
</reference>
<dbReference type="STRING" id="479431.Namu_0683"/>
<dbReference type="EMBL" id="CP001737">
    <property type="protein sequence ID" value="ACV77097.1"/>
    <property type="molecule type" value="Genomic_DNA"/>
</dbReference>
<organism evidence="3 4">
    <name type="scientific">Nakamurella multipartita (strain ATCC 700099 / DSM 44233 / CIP 104796 / JCM 9543 / NBRC 105858 / Y-104)</name>
    <name type="common">Microsphaera multipartita</name>
    <dbReference type="NCBI Taxonomy" id="479431"/>
    <lineage>
        <taxon>Bacteria</taxon>
        <taxon>Bacillati</taxon>
        <taxon>Actinomycetota</taxon>
        <taxon>Actinomycetes</taxon>
        <taxon>Nakamurellales</taxon>
        <taxon>Nakamurellaceae</taxon>
        <taxon>Nakamurella</taxon>
    </lineage>
</organism>
<dbReference type="RefSeq" id="WP_015746013.1">
    <property type="nucleotide sequence ID" value="NC_013235.1"/>
</dbReference>
<dbReference type="SUPFAM" id="SSF52266">
    <property type="entry name" value="SGNH hydrolase"/>
    <property type="match status" value="1"/>
</dbReference>
<proteinExistence type="predicted"/>
<feature type="domain" description="SGNH hydrolase-type esterase" evidence="2">
    <location>
        <begin position="5"/>
        <end position="246"/>
    </location>
</feature>
<dbReference type="Gene3D" id="3.40.50.1110">
    <property type="entry name" value="SGNH hydrolase"/>
    <property type="match status" value="1"/>
</dbReference>
<dbReference type="OrthoDB" id="5503950at2"/>